<sequence length="115" mass="12594">NIRLALRWIAILSGEIDADIAASTGIHSGKDVVSQLLAGARAAQVVSALYKNGLDHVATINRELAEWMDSKGYGSIEDFRGKVSKKTIPDPYAFERAQYIKLLTGYGHDPFEVEC</sequence>
<comment type="cofactor">
    <cofactor evidence="1">
        <name>FMN</name>
        <dbReference type="ChEBI" id="CHEBI:58210"/>
    </cofactor>
</comment>
<dbReference type="EMBL" id="BARS01036279">
    <property type="protein sequence ID" value="GAG14474.1"/>
    <property type="molecule type" value="Genomic_DNA"/>
</dbReference>
<reference evidence="7" key="1">
    <citation type="journal article" date="2014" name="Front. Microbiol.">
        <title>High frequency of phylogenetically diverse reductive dehalogenase-homologous genes in deep subseafloor sedimentary metagenomes.</title>
        <authorList>
            <person name="Kawai M."/>
            <person name="Futagami T."/>
            <person name="Toyoda A."/>
            <person name="Takaki Y."/>
            <person name="Nishi S."/>
            <person name="Hori S."/>
            <person name="Arai W."/>
            <person name="Tsubouchi T."/>
            <person name="Morono Y."/>
            <person name="Uchiyama I."/>
            <person name="Ito T."/>
            <person name="Fujiyama A."/>
            <person name="Inagaki F."/>
            <person name="Takami H."/>
        </authorList>
    </citation>
    <scope>NUCLEOTIDE SEQUENCE</scope>
    <source>
        <strain evidence="7">Expedition CK06-06</strain>
    </source>
</reference>
<name>X0V8K1_9ZZZZ</name>
<dbReference type="GO" id="GO:0005737">
    <property type="term" value="C:cytoplasm"/>
    <property type="evidence" value="ECO:0007669"/>
    <property type="project" value="InterPro"/>
</dbReference>
<protein>
    <recommendedName>
        <fullName evidence="6">Dihydroorotate dehydrogenase catalytic domain-containing protein</fullName>
    </recommendedName>
</protein>
<gene>
    <name evidence="7" type="ORF">S01H1_55790</name>
</gene>
<feature type="non-terminal residue" evidence="7">
    <location>
        <position position="1"/>
    </location>
</feature>
<dbReference type="Gene3D" id="3.20.20.70">
    <property type="entry name" value="Aldolase class I"/>
    <property type="match status" value="1"/>
</dbReference>
<organism evidence="7">
    <name type="scientific">marine sediment metagenome</name>
    <dbReference type="NCBI Taxonomy" id="412755"/>
    <lineage>
        <taxon>unclassified sequences</taxon>
        <taxon>metagenomes</taxon>
        <taxon>ecological metagenomes</taxon>
    </lineage>
</organism>
<comment type="caution">
    <text evidence="7">The sequence shown here is derived from an EMBL/GenBank/DDBJ whole genome shotgun (WGS) entry which is preliminary data.</text>
</comment>
<evidence type="ECO:0000256" key="1">
    <source>
        <dbReference type="ARBA" id="ARBA00001917"/>
    </source>
</evidence>
<proteinExistence type="predicted"/>
<dbReference type="PANTHER" id="PTHR48109:SF3">
    <property type="entry name" value="SLL0744 PROTEIN"/>
    <property type="match status" value="1"/>
</dbReference>
<dbReference type="GO" id="GO:0006207">
    <property type="term" value="P:'de novo' pyrimidine nucleobase biosynthetic process"/>
    <property type="evidence" value="ECO:0007669"/>
    <property type="project" value="TreeGrafter"/>
</dbReference>
<comment type="pathway">
    <text evidence="2">Pyrimidine metabolism; UMP biosynthesis via de novo pathway.</text>
</comment>
<evidence type="ECO:0000256" key="4">
    <source>
        <dbReference type="ARBA" id="ARBA00022643"/>
    </source>
</evidence>
<dbReference type="InterPro" id="IPR013785">
    <property type="entry name" value="Aldolase_TIM"/>
</dbReference>
<evidence type="ECO:0000313" key="7">
    <source>
        <dbReference type="EMBL" id="GAG14474.1"/>
    </source>
</evidence>
<dbReference type="InterPro" id="IPR005720">
    <property type="entry name" value="Dihydroorotate_DH_cat"/>
</dbReference>
<dbReference type="AlphaFoldDB" id="X0V8K1"/>
<keyword evidence="4" id="KW-0288">FMN</keyword>
<keyword evidence="5" id="KW-0560">Oxidoreductase</keyword>
<dbReference type="GO" id="GO:0004152">
    <property type="term" value="F:dihydroorotate dehydrogenase activity"/>
    <property type="evidence" value="ECO:0007669"/>
    <property type="project" value="TreeGrafter"/>
</dbReference>
<accession>X0V8K1</accession>
<keyword evidence="3" id="KW-0285">Flavoprotein</keyword>
<dbReference type="PANTHER" id="PTHR48109">
    <property type="entry name" value="DIHYDROOROTATE DEHYDROGENASE (QUINONE), MITOCHONDRIAL-RELATED"/>
    <property type="match status" value="1"/>
</dbReference>
<evidence type="ECO:0000256" key="3">
    <source>
        <dbReference type="ARBA" id="ARBA00022630"/>
    </source>
</evidence>
<dbReference type="InterPro" id="IPR050074">
    <property type="entry name" value="DHO_dehydrogenase"/>
</dbReference>
<dbReference type="Pfam" id="PF01180">
    <property type="entry name" value="DHO_dh"/>
    <property type="match status" value="1"/>
</dbReference>
<evidence type="ECO:0000259" key="6">
    <source>
        <dbReference type="Pfam" id="PF01180"/>
    </source>
</evidence>
<dbReference type="SUPFAM" id="SSF51395">
    <property type="entry name" value="FMN-linked oxidoreductases"/>
    <property type="match status" value="1"/>
</dbReference>
<feature type="domain" description="Dihydroorotate dehydrogenase catalytic" evidence="6">
    <location>
        <begin position="4"/>
        <end position="68"/>
    </location>
</feature>
<evidence type="ECO:0000256" key="2">
    <source>
        <dbReference type="ARBA" id="ARBA00004725"/>
    </source>
</evidence>
<evidence type="ECO:0000256" key="5">
    <source>
        <dbReference type="ARBA" id="ARBA00023002"/>
    </source>
</evidence>